<protein>
    <submittedName>
        <fullName evidence="3">Uncharacterized protein</fullName>
    </submittedName>
</protein>
<evidence type="ECO:0000313" key="3">
    <source>
        <dbReference type="EMBL" id="CAL5093970.1"/>
    </source>
</evidence>
<dbReference type="AlphaFoldDB" id="A0ABC9GI32"/>
<evidence type="ECO:0000313" key="4">
    <source>
        <dbReference type="Proteomes" id="UP001497457"/>
    </source>
</evidence>
<name>A0ABC9GI32_9POAL</name>
<sequence length="136" mass="14538">MARLLHLSLVAPAISLLLLAALAPAAASAAADPPAKKPGMTLQYANKEESQWLDHYAETHEPLGAGPLRMRSATEEESQWLNRISSDDTASEGSHDGEGGGRYIGFDEDNPYVDAVQAWAARLIKEGLAKAQAEDL</sequence>
<feature type="signal peptide" evidence="2">
    <location>
        <begin position="1"/>
        <end position="31"/>
    </location>
</feature>
<keyword evidence="2" id="KW-0732">Signal</keyword>
<keyword evidence="4" id="KW-1185">Reference proteome</keyword>
<proteinExistence type="predicted"/>
<feature type="compositionally biased region" description="Polar residues" evidence="1">
    <location>
        <begin position="79"/>
        <end position="92"/>
    </location>
</feature>
<dbReference type="Proteomes" id="UP001497457">
    <property type="component" value="Chromosome 9rd"/>
</dbReference>
<accession>A0ABC9GI32</accession>
<reference evidence="3 4" key="2">
    <citation type="submission" date="2024-10" db="EMBL/GenBank/DDBJ databases">
        <authorList>
            <person name="Ryan C."/>
        </authorList>
    </citation>
    <scope>NUCLEOTIDE SEQUENCE [LARGE SCALE GENOMIC DNA]</scope>
</reference>
<evidence type="ECO:0000256" key="1">
    <source>
        <dbReference type="SAM" id="MobiDB-lite"/>
    </source>
</evidence>
<feature type="region of interest" description="Disordered" evidence="1">
    <location>
        <begin position="53"/>
        <end position="106"/>
    </location>
</feature>
<gene>
    <name evidence="3" type="ORF">URODEC1_LOCUS115627</name>
</gene>
<feature type="chain" id="PRO_5044835336" evidence="2">
    <location>
        <begin position="32"/>
        <end position="136"/>
    </location>
</feature>
<evidence type="ECO:0000256" key="2">
    <source>
        <dbReference type="SAM" id="SignalP"/>
    </source>
</evidence>
<dbReference type="EMBL" id="OZ075119">
    <property type="protein sequence ID" value="CAL5093970.1"/>
    <property type="molecule type" value="Genomic_DNA"/>
</dbReference>
<reference evidence="4" key="1">
    <citation type="submission" date="2024-06" db="EMBL/GenBank/DDBJ databases">
        <authorList>
            <person name="Ryan C."/>
        </authorList>
    </citation>
    <scope>NUCLEOTIDE SEQUENCE [LARGE SCALE GENOMIC DNA]</scope>
</reference>
<organism evidence="3 4">
    <name type="scientific">Urochloa decumbens</name>
    <dbReference type="NCBI Taxonomy" id="240449"/>
    <lineage>
        <taxon>Eukaryota</taxon>
        <taxon>Viridiplantae</taxon>
        <taxon>Streptophyta</taxon>
        <taxon>Embryophyta</taxon>
        <taxon>Tracheophyta</taxon>
        <taxon>Spermatophyta</taxon>
        <taxon>Magnoliopsida</taxon>
        <taxon>Liliopsida</taxon>
        <taxon>Poales</taxon>
        <taxon>Poaceae</taxon>
        <taxon>PACMAD clade</taxon>
        <taxon>Panicoideae</taxon>
        <taxon>Panicodae</taxon>
        <taxon>Paniceae</taxon>
        <taxon>Melinidinae</taxon>
        <taxon>Urochloa</taxon>
    </lineage>
</organism>